<keyword evidence="5 6" id="KW-0472">Membrane</keyword>
<dbReference type="EMBL" id="UINC01092392">
    <property type="protein sequence ID" value="SVC45931.1"/>
    <property type="molecule type" value="Genomic_DNA"/>
</dbReference>
<feature type="transmembrane region" description="Helical" evidence="6">
    <location>
        <begin position="96"/>
        <end position="115"/>
    </location>
</feature>
<evidence type="ECO:0008006" key="8">
    <source>
        <dbReference type="Google" id="ProtNLM"/>
    </source>
</evidence>
<evidence type="ECO:0000256" key="3">
    <source>
        <dbReference type="ARBA" id="ARBA00022692"/>
    </source>
</evidence>
<evidence type="ECO:0000256" key="5">
    <source>
        <dbReference type="ARBA" id="ARBA00023136"/>
    </source>
</evidence>
<dbReference type="PANTHER" id="PTHR30482:SF10">
    <property type="entry name" value="HIGH-AFFINITY BRANCHED-CHAIN AMINO ACID TRANSPORT PROTEIN BRAE"/>
    <property type="match status" value="1"/>
</dbReference>
<comment type="subcellular location">
    <subcellularLocation>
        <location evidence="1">Cell membrane</location>
        <topology evidence="1">Multi-pass membrane protein</topology>
    </subcellularLocation>
</comment>
<dbReference type="GO" id="GO:0005886">
    <property type="term" value="C:plasma membrane"/>
    <property type="evidence" value="ECO:0007669"/>
    <property type="project" value="UniProtKB-SubCell"/>
</dbReference>
<evidence type="ECO:0000256" key="1">
    <source>
        <dbReference type="ARBA" id="ARBA00004651"/>
    </source>
</evidence>
<keyword evidence="4 6" id="KW-1133">Transmembrane helix</keyword>
<accession>A0A382MFA1</accession>
<dbReference type="PANTHER" id="PTHR30482">
    <property type="entry name" value="HIGH-AFFINITY BRANCHED-CHAIN AMINO ACID TRANSPORT SYSTEM PERMEASE"/>
    <property type="match status" value="1"/>
</dbReference>
<dbReference type="InterPro" id="IPR001851">
    <property type="entry name" value="ABC_transp_permease"/>
</dbReference>
<evidence type="ECO:0000256" key="6">
    <source>
        <dbReference type="SAM" id="Phobius"/>
    </source>
</evidence>
<dbReference type="GO" id="GO:0015658">
    <property type="term" value="F:branched-chain amino acid transmembrane transporter activity"/>
    <property type="evidence" value="ECO:0007669"/>
    <property type="project" value="InterPro"/>
</dbReference>
<dbReference type="CDD" id="cd06581">
    <property type="entry name" value="TM_PBP1_LivM_like"/>
    <property type="match status" value="1"/>
</dbReference>
<feature type="transmembrane region" description="Helical" evidence="6">
    <location>
        <begin position="23"/>
        <end position="44"/>
    </location>
</feature>
<feature type="transmembrane region" description="Helical" evidence="6">
    <location>
        <begin position="171"/>
        <end position="190"/>
    </location>
</feature>
<sequence>MRILFKTNYKQDLNLAKHGGHRFWYGLLILVLFAAPLILGGYYIGEATRILIYAMAGLGLMVLTGFTGQVSLGHAAFLAIGAYTNAWFLAQGFSSFVALPMAALLSMIGGLLVAIPAARMSGIYLAIATLAFAIIVEDFAGHLNSITGGNRGMMVDVPMLFGYQIWESWELYLFVLSILVAATLAVLNILRSPLGRAMIAVRDSEVSSQALGVNPMKIKVFAFT</sequence>
<dbReference type="InterPro" id="IPR043428">
    <property type="entry name" value="LivM-like"/>
</dbReference>
<keyword evidence="2" id="KW-1003">Cell membrane</keyword>
<reference evidence="7" key="1">
    <citation type="submission" date="2018-05" db="EMBL/GenBank/DDBJ databases">
        <authorList>
            <person name="Lanie J.A."/>
            <person name="Ng W.-L."/>
            <person name="Kazmierczak K.M."/>
            <person name="Andrzejewski T.M."/>
            <person name="Davidsen T.M."/>
            <person name="Wayne K.J."/>
            <person name="Tettelin H."/>
            <person name="Glass J.I."/>
            <person name="Rusch D."/>
            <person name="Podicherti R."/>
            <person name="Tsui H.-C.T."/>
            <person name="Winkler M.E."/>
        </authorList>
    </citation>
    <scope>NUCLEOTIDE SEQUENCE</scope>
</reference>
<dbReference type="AlphaFoldDB" id="A0A382MFA1"/>
<organism evidence="7">
    <name type="scientific">marine metagenome</name>
    <dbReference type="NCBI Taxonomy" id="408172"/>
    <lineage>
        <taxon>unclassified sequences</taxon>
        <taxon>metagenomes</taxon>
        <taxon>ecological metagenomes</taxon>
    </lineage>
</organism>
<proteinExistence type="predicted"/>
<evidence type="ECO:0000313" key="7">
    <source>
        <dbReference type="EMBL" id="SVC45931.1"/>
    </source>
</evidence>
<dbReference type="Pfam" id="PF02653">
    <property type="entry name" value="BPD_transp_2"/>
    <property type="match status" value="1"/>
</dbReference>
<keyword evidence="3 6" id="KW-0812">Transmembrane</keyword>
<name>A0A382MFA1_9ZZZZ</name>
<feature type="non-terminal residue" evidence="7">
    <location>
        <position position="224"/>
    </location>
</feature>
<feature type="transmembrane region" description="Helical" evidence="6">
    <location>
        <begin position="122"/>
        <end position="143"/>
    </location>
</feature>
<evidence type="ECO:0000256" key="4">
    <source>
        <dbReference type="ARBA" id="ARBA00022989"/>
    </source>
</evidence>
<feature type="transmembrane region" description="Helical" evidence="6">
    <location>
        <begin position="50"/>
        <end position="67"/>
    </location>
</feature>
<evidence type="ECO:0000256" key="2">
    <source>
        <dbReference type="ARBA" id="ARBA00022475"/>
    </source>
</evidence>
<gene>
    <name evidence="7" type="ORF">METZ01_LOCUS298785</name>
</gene>
<protein>
    <recommendedName>
        <fullName evidence="8">Branched-chain amino acid ABC transporter permease</fullName>
    </recommendedName>
</protein>